<gene>
    <name evidence="2" type="ORF">CAPTEDRAFT_185317</name>
</gene>
<proteinExistence type="predicted"/>
<accession>R7TD50</accession>
<dbReference type="EMBL" id="AMQN01013813">
    <property type="status" value="NOT_ANNOTATED_CDS"/>
    <property type="molecule type" value="Genomic_DNA"/>
</dbReference>
<dbReference type="EMBL" id="KB310511">
    <property type="protein sequence ID" value="ELT91412.1"/>
    <property type="molecule type" value="Genomic_DNA"/>
</dbReference>
<evidence type="ECO:0000256" key="1">
    <source>
        <dbReference type="SAM" id="MobiDB-lite"/>
    </source>
</evidence>
<reference evidence="3" key="3">
    <citation type="submission" date="2015-06" db="UniProtKB">
        <authorList>
            <consortium name="EnsemblMetazoa"/>
        </authorList>
    </citation>
    <scope>IDENTIFICATION</scope>
</reference>
<keyword evidence="4" id="KW-1185">Reference proteome</keyword>
<feature type="region of interest" description="Disordered" evidence="1">
    <location>
        <begin position="85"/>
        <end position="106"/>
    </location>
</feature>
<feature type="compositionally biased region" description="Polar residues" evidence="1">
    <location>
        <begin position="213"/>
        <end position="227"/>
    </location>
</feature>
<protein>
    <submittedName>
        <fullName evidence="2 3">Uncharacterized protein</fullName>
    </submittedName>
</protein>
<feature type="region of interest" description="Disordered" evidence="1">
    <location>
        <begin position="213"/>
        <end position="276"/>
    </location>
</feature>
<dbReference type="Proteomes" id="UP000014760">
    <property type="component" value="Unassembled WGS sequence"/>
</dbReference>
<name>R7TD50_CAPTE</name>
<organism evidence="2">
    <name type="scientific">Capitella teleta</name>
    <name type="common">Polychaete worm</name>
    <dbReference type="NCBI Taxonomy" id="283909"/>
    <lineage>
        <taxon>Eukaryota</taxon>
        <taxon>Metazoa</taxon>
        <taxon>Spiralia</taxon>
        <taxon>Lophotrochozoa</taxon>
        <taxon>Annelida</taxon>
        <taxon>Polychaeta</taxon>
        <taxon>Sedentaria</taxon>
        <taxon>Scolecida</taxon>
        <taxon>Capitellidae</taxon>
        <taxon>Capitella</taxon>
    </lineage>
</organism>
<feature type="compositionally biased region" description="Basic and acidic residues" evidence="1">
    <location>
        <begin position="173"/>
        <end position="186"/>
    </location>
</feature>
<feature type="compositionally biased region" description="Polar residues" evidence="1">
    <location>
        <begin position="242"/>
        <end position="253"/>
    </location>
</feature>
<dbReference type="HOGENOM" id="CLU_765595_0_0_1"/>
<evidence type="ECO:0000313" key="3">
    <source>
        <dbReference type="EnsemblMetazoa" id="CapteP185317"/>
    </source>
</evidence>
<evidence type="ECO:0000313" key="2">
    <source>
        <dbReference type="EMBL" id="ELT91412.1"/>
    </source>
</evidence>
<reference evidence="4" key="1">
    <citation type="submission" date="2012-12" db="EMBL/GenBank/DDBJ databases">
        <authorList>
            <person name="Hellsten U."/>
            <person name="Grimwood J."/>
            <person name="Chapman J.A."/>
            <person name="Shapiro H."/>
            <person name="Aerts A."/>
            <person name="Otillar R.P."/>
            <person name="Terry A.Y."/>
            <person name="Boore J.L."/>
            <person name="Simakov O."/>
            <person name="Marletaz F."/>
            <person name="Cho S.-J."/>
            <person name="Edsinger-Gonzales E."/>
            <person name="Havlak P."/>
            <person name="Kuo D.-H."/>
            <person name="Larsson T."/>
            <person name="Lv J."/>
            <person name="Arendt D."/>
            <person name="Savage R."/>
            <person name="Osoegawa K."/>
            <person name="de Jong P."/>
            <person name="Lindberg D.R."/>
            <person name="Seaver E.C."/>
            <person name="Weisblat D.A."/>
            <person name="Putnam N.H."/>
            <person name="Grigoriev I.V."/>
            <person name="Rokhsar D.S."/>
        </authorList>
    </citation>
    <scope>NUCLEOTIDE SEQUENCE</scope>
    <source>
        <strain evidence="4">I ESC-2004</strain>
    </source>
</reference>
<evidence type="ECO:0000313" key="4">
    <source>
        <dbReference type="Proteomes" id="UP000014760"/>
    </source>
</evidence>
<feature type="compositionally biased region" description="Polar residues" evidence="1">
    <location>
        <begin position="96"/>
        <end position="106"/>
    </location>
</feature>
<dbReference type="EnsemblMetazoa" id="CapteT185317">
    <property type="protein sequence ID" value="CapteP185317"/>
    <property type="gene ID" value="CapteG185317"/>
</dbReference>
<sequence>MSLSSEPGELGPRPPLSGNHQQVLQETVKNFLTKVSRMILPHNEQLTINGTIGVTVDCGQCILVHLSETVTKTSTGLYQDSRRRIPPVLPFKDEGSSPSTDDMDNSISHSFALEEDISGCTRGIVIDKEVEDDDRGSDKMDFKPLVIQPLDELDREADDQSRSLSLHRKFDRRKNGEEGDTKDKKQPGSQDDDTEAYTSKDYIKIPARLRCKSSSQSDGLRSLLSSRPTRKQRKSFMIPQRHLNSTDTTYLSSSEEDEQVIPPAPKRHWPSSGSPSKRKGLLLGMLLSNPASSSTTKLLNLSSNCWYLALKLWSSIFYHLIATYEIYTYYGSTSAISLRSRDYNISLLYDQCPSMILLFVPT</sequence>
<feature type="region of interest" description="Disordered" evidence="1">
    <location>
        <begin position="153"/>
        <end position="199"/>
    </location>
</feature>
<feature type="region of interest" description="Disordered" evidence="1">
    <location>
        <begin position="1"/>
        <end position="21"/>
    </location>
</feature>
<reference evidence="2 4" key="2">
    <citation type="journal article" date="2013" name="Nature">
        <title>Insights into bilaterian evolution from three spiralian genomes.</title>
        <authorList>
            <person name="Simakov O."/>
            <person name="Marletaz F."/>
            <person name="Cho S.J."/>
            <person name="Edsinger-Gonzales E."/>
            <person name="Havlak P."/>
            <person name="Hellsten U."/>
            <person name="Kuo D.H."/>
            <person name="Larsson T."/>
            <person name="Lv J."/>
            <person name="Arendt D."/>
            <person name="Savage R."/>
            <person name="Osoegawa K."/>
            <person name="de Jong P."/>
            <person name="Grimwood J."/>
            <person name="Chapman J.A."/>
            <person name="Shapiro H."/>
            <person name="Aerts A."/>
            <person name="Otillar R.P."/>
            <person name="Terry A.Y."/>
            <person name="Boore J.L."/>
            <person name="Grigoriev I.V."/>
            <person name="Lindberg D.R."/>
            <person name="Seaver E.C."/>
            <person name="Weisblat D.A."/>
            <person name="Putnam N.H."/>
            <person name="Rokhsar D.S."/>
        </authorList>
    </citation>
    <scope>NUCLEOTIDE SEQUENCE</scope>
    <source>
        <strain evidence="2 4">I ESC-2004</strain>
    </source>
</reference>
<dbReference type="AlphaFoldDB" id="R7TD50"/>